<proteinExistence type="predicted"/>
<dbReference type="Proteomes" id="UP000029080">
    <property type="component" value="Unassembled WGS sequence"/>
</dbReference>
<keyword evidence="2" id="KW-1185">Reference proteome</keyword>
<name>A0A087EK17_9BIFI</name>
<gene>
    <name evidence="1" type="ORF">BITS_0442</name>
</gene>
<sequence>MNTIIQKSQANMITIFPCHFPSFRERGDESGPLGMYCPRKASPLWELVYFERTFCISKFPYIAAFPLCLASCG</sequence>
<accession>A0A087EK17</accession>
<reference evidence="1 2" key="1">
    <citation type="submission" date="2014-03" db="EMBL/GenBank/DDBJ databases">
        <title>Genomics of Bifidobacteria.</title>
        <authorList>
            <person name="Ventura M."/>
            <person name="Milani C."/>
            <person name="Lugli G.A."/>
        </authorList>
    </citation>
    <scope>NUCLEOTIDE SEQUENCE [LARGE SCALE GENOMIC DNA]</scope>
    <source>
        <strain evidence="1 2">JCM 13495</strain>
    </source>
</reference>
<protein>
    <submittedName>
        <fullName evidence="1">Uncharacterized protein</fullName>
    </submittedName>
</protein>
<dbReference type="AlphaFoldDB" id="A0A087EK17"/>
<dbReference type="EMBL" id="JGZU01000003">
    <property type="protein sequence ID" value="KFJ08118.1"/>
    <property type="molecule type" value="Genomic_DNA"/>
</dbReference>
<evidence type="ECO:0000313" key="2">
    <source>
        <dbReference type="Proteomes" id="UP000029080"/>
    </source>
</evidence>
<organism evidence="1 2">
    <name type="scientific">Bifidobacterium tsurumiense</name>
    <dbReference type="NCBI Taxonomy" id="356829"/>
    <lineage>
        <taxon>Bacteria</taxon>
        <taxon>Bacillati</taxon>
        <taxon>Actinomycetota</taxon>
        <taxon>Actinomycetes</taxon>
        <taxon>Bifidobacteriales</taxon>
        <taxon>Bifidobacteriaceae</taxon>
        <taxon>Bifidobacterium</taxon>
    </lineage>
</organism>
<evidence type="ECO:0000313" key="1">
    <source>
        <dbReference type="EMBL" id="KFJ08118.1"/>
    </source>
</evidence>
<comment type="caution">
    <text evidence="1">The sequence shown here is derived from an EMBL/GenBank/DDBJ whole genome shotgun (WGS) entry which is preliminary data.</text>
</comment>